<gene>
    <name evidence="2" type="ORF">P153DRAFT_362579</name>
</gene>
<protein>
    <submittedName>
        <fullName evidence="2">Glycosyltransferase family 90 protein</fullName>
    </submittedName>
</protein>
<dbReference type="InterPro" id="IPR006598">
    <property type="entry name" value="CAP10"/>
</dbReference>
<dbReference type="SMART" id="SM00672">
    <property type="entry name" value="CAP10"/>
    <property type="match status" value="1"/>
</dbReference>
<dbReference type="OrthoDB" id="541052at2759"/>
<dbReference type="Pfam" id="PF05686">
    <property type="entry name" value="Glyco_transf_90"/>
    <property type="match status" value="1"/>
</dbReference>
<dbReference type="PANTHER" id="PTHR12203:SF22">
    <property type="entry name" value="CAPSULE ASSOCIATED PROTEIN"/>
    <property type="match status" value="1"/>
</dbReference>
<dbReference type="GO" id="GO:0016740">
    <property type="term" value="F:transferase activity"/>
    <property type="evidence" value="ECO:0007669"/>
    <property type="project" value="UniProtKB-KW"/>
</dbReference>
<dbReference type="EMBL" id="ML977497">
    <property type="protein sequence ID" value="KAF2134855.1"/>
    <property type="molecule type" value="Genomic_DNA"/>
</dbReference>
<keyword evidence="2" id="KW-0808">Transferase</keyword>
<dbReference type="RefSeq" id="XP_033529242.1">
    <property type="nucleotide sequence ID" value="XM_033667168.1"/>
</dbReference>
<dbReference type="AlphaFoldDB" id="A0A6A6AV70"/>
<dbReference type="Proteomes" id="UP000799771">
    <property type="component" value="Unassembled WGS sequence"/>
</dbReference>
<name>A0A6A6AV70_9PLEO</name>
<evidence type="ECO:0000313" key="3">
    <source>
        <dbReference type="Proteomes" id="UP000799771"/>
    </source>
</evidence>
<keyword evidence="3" id="KW-1185">Reference proteome</keyword>
<reference evidence="2" key="1">
    <citation type="journal article" date="2020" name="Stud. Mycol.">
        <title>101 Dothideomycetes genomes: a test case for predicting lifestyles and emergence of pathogens.</title>
        <authorList>
            <person name="Haridas S."/>
            <person name="Albert R."/>
            <person name="Binder M."/>
            <person name="Bloem J."/>
            <person name="Labutti K."/>
            <person name="Salamov A."/>
            <person name="Andreopoulos B."/>
            <person name="Baker S."/>
            <person name="Barry K."/>
            <person name="Bills G."/>
            <person name="Bluhm B."/>
            <person name="Cannon C."/>
            <person name="Castanera R."/>
            <person name="Culley D."/>
            <person name="Daum C."/>
            <person name="Ezra D."/>
            <person name="Gonzalez J."/>
            <person name="Henrissat B."/>
            <person name="Kuo A."/>
            <person name="Liang C."/>
            <person name="Lipzen A."/>
            <person name="Lutzoni F."/>
            <person name="Magnuson J."/>
            <person name="Mondo S."/>
            <person name="Nolan M."/>
            <person name="Ohm R."/>
            <person name="Pangilinan J."/>
            <person name="Park H.-J."/>
            <person name="Ramirez L."/>
            <person name="Alfaro M."/>
            <person name="Sun H."/>
            <person name="Tritt A."/>
            <person name="Yoshinaga Y."/>
            <person name="Zwiers L.-H."/>
            <person name="Turgeon B."/>
            <person name="Goodwin S."/>
            <person name="Spatafora J."/>
            <person name="Crous P."/>
            <person name="Grigoriev I."/>
        </authorList>
    </citation>
    <scope>NUCLEOTIDE SEQUENCE</scope>
    <source>
        <strain evidence="2">CBS 119687</strain>
    </source>
</reference>
<evidence type="ECO:0000259" key="1">
    <source>
        <dbReference type="SMART" id="SM00672"/>
    </source>
</evidence>
<dbReference type="InterPro" id="IPR051091">
    <property type="entry name" value="O-Glucosyltr/Glycosyltrsf_90"/>
</dbReference>
<feature type="domain" description="Glycosyl transferase CAP10" evidence="1">
    <location>
        <begin position="145"/>
        <end position="461"/>
    </location>
</feature>
<proteinExistence type="predicted"/>
<dbReference type="GeneID" id="54407600"/>
<sequence length="490" mass="55082">MTTNHAGGTANDRMEAWLELTRSIADYLPDVDMAINVMDESRVVVPWEDIDGFVRKESESRRVMDEYRVQHRLPTLNISAEQSEQPTKVEWIGPGERFWDIARVGCSPQSPARQVIAVTNFTGPPPMPSGFPEGSFEGYVQNWTMVRDPCQQPTLQESHGTFVEPVSISTTRSLVPIFGESKLSMNNDILIPPAAYVSDGFSGGLYADTRGHGGEWIDKIAGAVWRGVASGGRNREENWTRFHRHRFVSMMNGTSVETAETNSDTDDRAPNFNLPNHRAYHLIATKAQNLGTWLNRLTNVGFTNLLCFPLTKAPTCNYTDPYFTLAPNIDMASLYDYKLLPDIDGNSFSGRYLAFLRSTSVPVKATIYSEWHDDRLIPWLHFIPMDNSFVDVYGIMDYFLGTAMGSKTLDSGALGAGARDGEARRIAVQGKEWAEKVLRREDMQIYMLRLLLEYARLCADEREQSGFVGDRVERPVLQGLAGEKGVNWRI</sequence>
<dbReference type="PANTHER" id="PTHR12203">
    <property type="entry name" value="KDEL LYS-ASP-GLU-LEU CONTAINING - RELATED"/>
    <property type="match status" value="1"/>
</dbReference>
<evidence type="ECO:0000313" key="2">
    <source>
        <dbReference type="EMBL" id="KAF2134855.1"/>
    </source>
</evidence>
<organism evidence="2 3">
    <name type="scientific">Dothidotthia symphoricarpi CBS 119687</name>
    <dbReference type="NCBI Taxonomy" id="1392245"/>
    <lineage>
        <taxon>Eukaryota</taxon>
        <taxon>Fungi</taxon>
        <taxon>Dikarya</taxon>
        <taxon>Ascomycota</taxon>
        <taxon>Pezizomycotina</taxon>
        <taxon>Dothideomycetes</taxon>
        <taxon>Pleosporomycetidae</taxon>
        <taxon>Pleosporales</taxon>
        <taxon>Dothidotthiaceae</taxon>
        <taxon>Dothidotthia</taxon>
    </lineage>
</organism>
<accession>A0A6A6AV70</accession>